<reference evidence="4 5" key="1">
    <citation type="journal article" date="2024" name="Front Chem Biol">
        <title>Unveiling the potential of Daldinia eschscholtzii MFLUCC 19-0629 through bioactivity and bioinformatics studies for enhanced sustainable agriculture production.</title>
        <authorList>
            <person name="Brooks S."/>
            <person name="Weaver J.A."/>
            <person name="Klomchit A."/>
            <person name="Alharthi S.A."/>
            <person name="Onlamun T."/>
            <person name="Nurani R."/>
            <person name="Vong T.K."/>
            <person name="Alberti F."/>
            <person name="Greco C."/>
        </authorList>
    </citation>
    <scope>NUCLEOTIDE SEQUENCE [LARGE SCALE GENOMIC DNA]</scope>
    <source>
        <strain evidence="4">MFLUCC 19-0629</strain>
    </source>
</reference>
<name>A0AAX6M9U9_9PEZI</name>
<feature type="signal peptide" evidence="2">
    <location>
        <begin position="1"/>
        <end position="19"/>
    </location>
</feature>
<feature type="chain" id="PRO_5043365785" description="DUF7732 domain-containing protein" evidence="2">
    <location>
        <begin position="20"/>
        <end position="294"/>
    </location>
</feature>
<dbReference type="AlphaFoldDB" id="A0AAX6M9U9"/>
<comment type="caution">
    <text evidence="4">The sequence shown here is derived from an EMBL/GenBank/DDBJ whole genome shotgun (WGS) entry which is preliminary data.</text>
</comment>
<dbReference type="Proteomes" id="UP001369815">
    <property type="component" value="Unassembled WGS sequence"/>
</dbReference>
<gene>
    <name evidence="4" type="ORF">Daesc_009308</name>
</gene>
<evidence type="ECO:0000256" key="2">
    <source>
        <dbReference type="SAM" id="SignalP"/>
    </source>
</evidence>
<keyword evidence="2" id="KW-0732">Signal</keyword>
<dbReference type="Pfam" id="PF24866">
    <property type="entry name" value="DUF7732"/>
    <property type="match status" value="1"/>
</dbReference>
<protein>
    <recommendedName>
        <fullName evidence="3">DUF7732 domain-containing protein</fullName>
    </recommendedName>
</protein>
<dbReference type="InterPro" id="IPR056634">
    <property type="entry name" value="DUF7732"/>
</dbReference>
<dbReference type="PANTHER" id="PTHR42091">
    <property type="entry name" value="CONSERVED GLYCINE-RICH PROTEIN (AFU_ORTHOLOGUE AFUA_7G02440)"/>
    <property type="match status" value="1"/>
</dbReference>
<feature type="domain" description="DUF7732" evidence="3">
    <location>
        <begin position="128"/>
        <end position="256"/>
    </location>
</feature>
<dbReference type="PANTHER" id="PTHR42091:SF1">
    <property type="entry name" value="CONSERVED GLYCINE-RICH PROTEIN (AFU_ORTHOLOGUE AFUA_7G02440)"/>
    <property type="match status" value="1"/>
</dbReference>
<organism evidence="4 5">
    <name type="scientific">Daldinia eschscholtzii</name>
    <dbReference type="NCBI Taxonomy" id="292717"/>
    <lineage>
        <taxon>Eukaryota</taxon>
        <taxon>Fungi</taxon>
        <taxon>Dikarya</taxon>
        <taxon>Ascomycota</taxon>
        <taxon>Pezizomycotina</taxon>
        <taxon>Sordariomycetes</taxon>
        <taxon>Xylariomycetidae</taxon>
        <taxon>Xylariales</taxon>
        <taxon>Hypoxylaceae</taxon>
        <taxon>Daldinia</taxon>
    </lineage>
</organism>
<proteinExistence type="predicted"/>
<sequence length="294" mass="29255">MKTSHFLLGLAALTQSVSAAVIHDVKDVALDATTPDTSVEQRDPETFTQSEDLWKRKGGGGGGGRGGGGSSGGSSGSSGGRGGSGSSGGSSGSSGGSSGGGRGSSGSNAGGSTTTGSGVRPSYGGGGYYGGGAKQPYKSGAPTPSGILPFVVGGAALGTLGFVGASLAYGAYAYPYNHHYYYHNSTTNQNETKPVVCICDYYGVCGCDDNGNQTYFNSVIGDGSYENLNKSLVTVAENETTHEKTIYILGTLPNGTTSSGGTEDPNSGASLQALGRAMGWWPVVSTAIAIVCLS</sequence>
<feature type="compositionally biased region" description="Gly residues" evidence="1">
    <location>
        <begin position="59"/>
        <end position="104"/>
    </location>
</feature>
<accession>A0AAX6M9U9</accession>
<keyword evidence="5" id="KW-1185">Reference proteome</keyword>
<dbReference type="EMBL" id="JBANMG010000009">
    <property type="protein sequence ID" value="KAK6949234.1"/>
    <property type="molecule type" value="Genomic_DNA"/>
</dbReference>
<evidence type="ECO:0000256" key="1">
    <source>
        <dbReference type="SAM" id="MobiDB-lite"/>
    </source>
</evidence>
<evidence type="ECO:0000313" key="5">
    <source>
        <dbReference type="Proteomes" id="UP001369815"/>
    </source>
</evidence>
<feature type="region of interest" description="Disordered" evidence="1">
    <location>
        <begin position="35"/>
        <end position="121"/>
    </location>
</feature>
<evidence type="ECO:0000259" key="3">
    <source>
        <dbReference type="Pfam" id="PF24866"/>
    </source>
</evidence>
<evidence type="ECO:0000313" key="4">
    <source>
        <dbReference type="EMBL" id="KAK6949234.1"/>
    </source>
</evidence>
<feature type="compositionally biased region" description="Low complexity" evidence="1">
    <location>
        <begin position="105"/>
        <end position="118"/>
    </location>
</feature>